<keyword evidence="8" id="KW-1185">Reference proteome</keyword>
<dbReference type="GO" id="GO:0005634">
    <property type="term" value="C:nucleus"/>
    <property type="evidence" value="ECO:0007669"/>
    <property type="project" value="UniProtKB-SubCell"/>
</dbReference>
<feature type="region of interest" description="Disordered" evidence="5">
    <location>
        <begin position="452"/>
        <end position="486"/>
    </location>
</feature>
<dbReference type="Proteomes" id="UP000078542">
    <property type="component" value="Unassembled WGS sequence"/>
</dbReference>
<feature type="compositionally biased region" description="Low complexity" evidence="5">
    <location>
        <begin position="1"/>
        <end position="16"/>
    </location>
</feature>
<evidence type="ECO:0000256" key="2">
    <source>
        <dbReference type="ARBA" id="ARBA00023125"/>
    </source>
</evidence>
<dbReference type="GO" id="GO:0019904">
    <property type="term" value="F:protein domain specific binding"/>
    <property type="evidence" value="ECO:0007669"/>
    <property type="project" value="InterPro"/>
</dbReference>
<dbReference type="PROSITE" id="PS00657">
    <property type="entry name" value="FORK_HEAD_1"/>
    <property type="match status" value="1"/>
</dbReference>
<name>A0A195C3P5_9HYME</name>
<feature type="domain" description="Fork-head" evidence="6">
    <location>
        <begin position="165"/>
        <end position="259"/>
    </location>
</feature>
<sequence length="524" mass="55829">DSRLTTTTRQQATPAPVSSMTMLQSQKLYGDAGAMTSAAMSSMGSMAPTYSSINSMGCVPMGMSMGVGVGPSCSPQGAGGFNMSSMSSAMGMASMGGGGMSGYSGASMGAGGACMSAVGYGPLTPGGGTGVSRDPLALTEPDSPNSALQRARSDKSYRRSYTHAKPPYSYISLITMAIQNAPHKMLTLSEIYQFIMDLFPFYRQNQQRWQNSIRHSLSFNDCFVKVPRTPDKPGKGSFWTLHPDSGNMFENGCYLRRQKRFKDEKKELSRQSNKHQQHQQHQASAVATVAVAAGATIAGQHSPSTHEVAPGTKKTGGSSIHHGGPQQDDKDLHSLVSSHHHHHTSLHQHHTALKSDTDIGGLLGPDLSAAHDELTAMVSRGIHPQLLSDTASLHHGMTGSLKQEPLYGTAANHPFSINRLLPRDTAGTSPGAQDTKPPEMKMYEQLHQSYANFGSPHHPHAHSAPPSHHHHNGMHAGTNAAGPMHMTNHHHQEYYQSPLYHHATSVATTSAPPPPAVASAAPGL</sequence>
<dbReference type="FunFam" id="1.10.10.10:FF:000042">
    <property type="entry name" value="hepatocyte nuclear factor 3-beta"/>
    <property type="match status" value="1"/>
</dbReference>
<protein>
    <submittedName>
        <fullName evidence="7">Protein fork head</fullName>
    </submittedName>
</protein>
<dbReference type="Gene3D" id="1.10.10.10">
    <property type="entry name" value="Winged helix-like DNA-binding domain superfamily/Winged helix DNA-binding domain"/>
    <property type="match status" value="1"/>
</dbReference>
<evidence type="ECO:0000256" key="5">
    <source>
        <dbReference type="SAM" id="MobiDB-lite"/>
    </source>
</evidence>
<dbReference type="CDD" id="cd20041">
    <property type="entry name" value="FH_dFKH"/>
    <property type="match status" value="1"/>
</dbReference>
<dbReference type="InterPro" id="IPR013638">
    <property type="entry name" value="Fork-head_N"/>
</dbReference>
<dbReference type="Pfam" id="PF00250">
    <property type="entry name" value="Forkhead"/>
    <property type="match status" value="1"/>
</dbReference>
<evidence type="ECO:0000256" key="3">
    <source>
        <dbReference type="ARBA" id="ARBA00023242"/>
    </source>
</evidence>
<keyword evidence="2 4" id="KW-0238">DNA-binding</keyword>
<dbReference type="Pfam" id="PF08430">
    <property type="entry name" value="Forkhead_N"/>
    <property type="match status" value="1"/>
</dbReference>
<dbReference type="InterPro" id="IPR030456">
    <property type="entry name" value="TF_fork_head_CS_2"/>
</dbReference>
<organism evidence="7 8">
    <name type="scientific">Cyphomyrmex costatus</name>
    <dbReference type="NCBI Taxonomy" id="456900"/>
    <lineage>
        <taxon>Eukaryota</taxon>
        <taxon>Metazoa</taxon>
        <taxon>Ecdysozoa</taxon>
        <taxon>Arthropoda</taxon>
        <taxon>Hexapoda</taxon>
        <taxon>Insecta</taxon>
        <taxon>Pterygota</taxon>
        <taxon>Neoptera</taxon>
        <taxon>Endopterygota</taxon>
        <taxon>Hymenoptera</taxon>
        <taxon>Apocrita</taxon>
        <taxon>Aculeata</taxon>
        <taxon>Formicoidea</taxon>
        <taxon>Formicidae</taxon>
        <taxon>Myrmicinae</taxon>
        <taxon>Cyphomyrmex</taxon>
    </lineage>
</organism>
<dbReference type="EMBL" id="KQ978292">
    <property type="protein sequence ID" value="KYM95484.1"/>
    <property type="molecule type" value="Genomic_DNA"/>
</dbReference>
<accession>A0A195C3P5</accession>
<dbReference type="InterPro" id="IPR047388">
    <property type="entry name" value="FH-like_dFKH"/>
</dbReference>
<dbReference type="AlphaFoldDB" id="A0A195C3P5"/>
<dbReference type="PANTHER" id="PTHR11829">
    <property type="entry name" value="FORKHEAD BOX PROTEIN"/>
    <property type="match status" value="1"/>
</dbReference>
<feature type="region of interest" description="Disordered" evidence="5">
    <location>
        <begin position="129"/>
        <end position="159"/>
    </location>
</feature>
<feature type="region of interest" description="Disordered" evidence="5">
    <location>
        <begin position="1"/>
        <end position="20"/>
    </location>
</feature>
<keyword evidence="3 4" id="KW-0539">Nucleus</keyword>
<dbReference type="InterPro" id="IPR001766">
    <property type="entry name" value="Fork_head_dom"/>
</dbReference>
<feature type="region of interest" description="Disordered" evidence="5">
    <location>
        <begin position="262"/>
        <end position="353"/>
    </location>
</feature>
<dbReference type="InterPro" id="IPR036390">
    <property type="entry name" value="WH_DNA-bd_sf"/>
</dbReference>
<comment type="subcellular location">
    <subcellularLocation>
        <location evidence="1 4">Nucleus</location>
    </subcellularLocation>
</comment>
<dbReference type="SMART" id="SM00339">
    <property type="entry name" value="FH"/>
    <property type="match status" value="1"/>
</dbReference>
<dbReference type="InterPro" id="IPR050211">
    <property type="entry name" value="FOX_domain-containing"/>
</dbReference>
<feature type="compositionally biased region" description="Basic residues" evidence="5">
    <location>
        <begin position="457"/>
        <end position="473"/>
    </location>
</feature>
<feature type="compositionally biased region" description="Low complexity" evidence="5">
    <location>
        <begin position="279"/>
        <end position="301"/>
    </location>
</feature>
<proteinExistence type="predicted"/>
<dbReference type="SUPFAM" id="SSF46785">
    <property type="entry name" value="Winged helix' DNA-binding domain"/>
    <property type="match status" value="1"/>
</dbReference>
<dbReference type="InterPro" id="IPR018122">
    <property type="entry name" value="TF_fork_head_CS_1"/>
</dbReference>
<evidence type="ECO:0000256" key="1">
    <source>
        <dbReference type="ARBA" id="ARBA00004123"/>
    </source>
</evidence>
<reference evidence="7 8" key="1">
    <citation type="submission" date="2016-03" db="EMBL/GenBank/DDBJ databases">
        <title>Cyphomyrmex costatus WGS genome.</title>
        <authorList>
            <person name="Nygaard S."/>
            <person name="Hu H."/>
            <person name="Boomsma J."/>
            <person name="Zhang G."/>
        </authorList>
    </citation>
    <scope>NUCLEOTIDE SEQUENCE [LARGE SCALE GENOMIC DNA]</scope>
    <source>
        <strain evidence="7">MS0001</strain>
        <tissue evidence="7">Whole body</tissue>
    </source>
</reference>
<dbReference type="GO" id="GO:0030154">
    <property type="term" value="P:cell differentiation"/>
    <property type="evidence" value="ECO:0007669"/>
    <property type="project" value="TreeGrafter"/>
</dbReference>
<evidence type="ECO:0000256" key="4">
    <source>
        <dbReference type="PROSITE-ProRule" id="PRU00089"/>
    </source>
</evidence>
<dbReference type="PROSITE" id="PS00658">
    <property type="entry name" value="FORK_HEAD_2"/>
    <property type="match status" value="1"/>
</dbReference>
<evidence type="ECO:0000313" key="7">
    <source>
        <dbReference type="EMBL" id="KYM95484.1"/>
    </source>
</evidence>
<dbReference type="STRING" id="456900.A0A195C3P5"/>
<gene>
    <name evidence="7" type="ORF">ALC62_13912</name>
</gene>
<dbReference type="PRINTS" id="PR00053">
    <property type="entry name" value="FORKHEAD"/>
</dbReference>
<feature type="non-terminal residue" evidence="7">
    <location>
        <position position="1"/>
    </location>
</feature>
<feature type="DNA-binding region" description="Fork-head" evidence="4">
    <location>
        <begin position="165"/>
        <end position="259"/>
    </location>
</feature>
<evidence type="ECO:0000313" key="8">
    <source>
        <dbReference type="Proteomes" id="UP000078542"/>
    </source>
</evidence>
<dbReference type="PROSITE" id="PS50039">
    <property type="entry name" value="FORK_HEAD_3"/>
    <property type="match status" value="1"/>
</dbReference>
<dbReference type="GO" id="GO:0000978">
    <property type="term" value="F:RNA polymerase II cis-regulatory region sequence-specific DNA binding"/>
    <property type="evidence" value="ECO:0007669"/>
    <property type="project" value="TreeGrafter"/>
</dbReference>
<dbReference type="GO" id="GO:0000981">
    <property type="term" value="F:DNA-binding transcription factor activity, RNA polymerase II-specific"/>
    <property type="evidence" value="ECO:0007669"/>
    <property type="project" value="TreeGrafter"/>
</dbReference>
<feature type="compositionally biased region" description="Basic residues" evidence="5">
    <location>
        <begin position="338"/>
        <end position="352"/>
    </location>
</feature>
<evidence type="ECO:0000259" key="6">
    <source>
        <dbReference type="PROSITE" id="PS50039"/>
    </source>
</evidence>
<dbReference type="InterPro" id="IPR036388">
    <property type="entry name" value="WH-like_DNA-bd_sf"/>
</dbReference>
<dbReference type="PANTHER" id="PTHR11829:SF380">
    <property type="entry name" value="PROTEIN FORK HEAD"/>
    <property type="match status" value="1"/>
</dbReference>
<feature type="region of interest" description="Disordered" evidence="5">
    <location>
        <begin position="505"/>
        <end position="524"/>
    </location>
</feature>
<dbReference type="GO" id="GO:0009653">
    <property type="term" value="P:anatomical structure morphogenesis"/>
    <property type="evidence" value="ECO:0007669"/>
    <property type="project" value="TreeGrafter"/>
</dbReference>